<comment type="caution">
    <text evidence="2">The sequence shown here is derived from an EMBL/GenBank/DDBJ whole genome shotgun (WGS) entry which is preliminary data.</text>
</comment>
<evidence type="ECO:0000313" key="2">
    <source>
        <dbReference type="EMBL" id="KAK9100498.1"/>
    </source>
</evidence>
<name>A0AAP0HT82_9MAGN</name>
<dbReference type="AlphaFoldDB" id="A0AAP0HT82"/>
<dbReference type="EMBL" id="JBBNAG010000010">
    <property type="protein sequence ID" value="KAK9100498.1"/>
    <property type="molecule type" value="Genomic_DNA"/>
</dbReference>
<accession>A0AAP0HT82</accession>
<keyword evidence="3" id="KW-1185">Reference proteome</keyword>
<gene>
    <name evidence="2" type="ORF">Scep_023928</name>
</gene>
<evidence type="ECO:0000256" key="1">
    <source>
        <dbReference type="SAM" id="MobiDB-lite"/>
    </source>
</evidence>
<reference evidence="2 3" key="1">
    <citation type="submission" date="2024-01" db="EMBL/GenBank/DDBJ databases">
        <title>Genome assemblies of Stephania.</title>
        <authorList>
            <person name="Yang L."/>
        </authorList>
    </citation>
    <scope>NUCLEOTIDE SEQUENCE [LARGE SCALE GENOMIC DNA]</scope>
    <source>
        <strain evidence="2">JXDWG</strain>
        <tissue evidence="2">Leaf</tissue>
    </source>
</reference>
<sequence>MGSVQPSHADPPSPNAVQSPLDRPRPLDGPLPRIMGARLPSSGAQWIVGAPSAPGDLGGLESTTPSCLKVVQSW</sequence>
<proteinExistence type="predicted"/>
<organism evidence="2 3">
    <name type="scientific">Stephania cephalantha</name>
    <dbReference type="NCBI Taxonomy" id="152367"/>
    <lineage>
        <taxon>Eukaryota</taxon>
        <taxon>Viridiplantae</taxon>
        <taxon>Streptophyta</taxon>
        <taxon>Embryophyta</taxon>
        <taxon>Tracheophyta</taxon>
        <taxon>Spermatophyta</taxon>
        <taxon>Magnoliopsida</taxon>
        <taxon>Ranunculales</taxon>
        <taxon>Menispermaceae</taxon>
        <taxon>Menispermoideae</taxon>
        <taxon>Cissampelideae</taxon>
        <taxon>Stephania</taxon>
    </lineage>
</organism>
<feature type="region of interest" description="Disordered" evidence="1">
    <location>
        <begin position="1"/>
        <end position="34"/>
    </location>
</feature>
<dbReference type="Proteomes" id="UP001419268">
    <property type="component" value="Unassembled WGS sequence"/>
</dbReference>
<evidence type="ECO:0000313" key="3">
    <source>
        <dbReference type="Proteomes" id="UP001419268"/>
    </source>
</evidence>
<protein>
    <submittedName>
        <fullName evidence="2">Uncharacterized protein</fullName>
    </submittedName>
</protein>